<accession>A0A853A3H2</accession>
<dbReference type="InterPro" id="IPR015590">
    <property type="entry name" value="Aldehyde_DH_dom"/>
</dbReference>
<feature type="domain" description="Aldehyde dehydrogenase" evidence="2">
    <location>
        <begin position="45"/>
        <end position="253"/>
    </location>
</feature>
<dbReference type="Gene3D" id="3.40.605.10">
    <property type="entry name" value="Aldehyde Dehydrogenase, Chain A, domain 1"/>
    <property type="match status" value="1"/>
</dbReference>
<proteinExistence type="predicted"/>
<name>A0A853A3H2_9ACTN</name>
<dbReference type="InterPro" id="IPR016161">
    <property type="entry name" value="Ald_DH/histidinol_DH"/>
</dbReference>
<dbReference type="SUPFAM" id="SSF53720">
    <property type="entry name" value="ALDH-like"/>
    <property type="match status" value="1"/>
</dbReference>
<dbReference type="AlphaFoldDB" id="A0A853A3H2"/>
<reference evidence="3 4" key="1">
    <citation type="submission" date="2020-07" db="EMBL/GenBank/DDBJ databases">
        <title>Sequencing the genomes of 1000 actinobacteria strains.</title>
        <authorList>
            <person name="Klenk H.-P."/>
        </authorList>
    </citation>
    <scope>NUCLEOTIDE SEQUENCE [LARGE SCALE GENOMIC DNA]</scope>
    <source>
        <strain evidence="3 4">DSM 42178</strain>
    </source>
</reference>
<sequence>MSETTDTTANAGGETAAPPRLAVAKTYKLFVGGAFPRSESGRVYEVTDGDGTARANAPLATRKDARDAVSAARKAFGGWSGATAYNRGQVLYRVAEMLQGRTGEFAGLVAAAEGLSVGRAGELVEATVDRLVWYAGWTDKLGAVLGTVRPVGGGRLAVGLPEPYGVVAVAAPSAGRGWSLLGAVTLLGAALAAGNTVVLVAAERDPLPVLSLGEVLAVSDVPGGVVNVLSGRPADLLPTLAGHGDVEVLDLSGLGGLDRPGALGGPDGAGSAGVELVEAAAGSLKEVLLPPRRGAGPDGTADAAADGTAAVDWTAEPALERLAERLRLRSLWQSAGV</sequence>
<dbReference type="Proteomes" id="UP000567795">
    <property type="component" value="Unassembled WGS sequence"/>
</dbReference>
<comment type="caution">
    <text evidence="3">The sequence shown here is derived from an EMBL/GenBank/DDBJ whole genome shotgun (WGS) entry which is preliminary data.</text>
</comment>
<evidence type="ECO:0000259" key="2">
    <source>
        <dbReference type="Pfam" id="PF00171"/>
    </source>
</evidence>
<evidence type="ECO:0000256" key="1">
    <source>
        <dbReference type="ARBA" id="ARBA00023002"/>
    </source>
</evidence>
<gene>
    <name evidence="3" type="ORF">FHU37_005049</name>
</gene>
<dbReference type="Pfam" id="PF00171">
    <property type="entry name" value="Aldedh"/>
    <property type="match status" value="1"/>
</dbReference>
<evidence type="ECO:0000313" key="4">
    <source>
        <dbReference type="Proteomes" id="UP000567795"/>
    </source>
</evidence>
<keyword evidence="1" id="KW-0560">Oxidoreductase</keyword>
<dbReference type="PANTHER" id="PTHR11699">
    <property type="entry name" value="ALDEHYDE DEHYDROGENASE-RELATED"/>
    <property type="match status" value="1"/>
</dbReference>
<keyword evidence="4" id="KW-1185">Reference proteome</keyword>
<organism evidence="3 4">
    <name type="scientific">Allostreptomyces psammosilenae</name>
    <dbReference type="NCBI Taxonomy" id="1892865"/>
    <lineage>
        <taxon>Bacteria</taxon>
        <taxon>Bacillati</taxon>
        <taxon>Actinomycetota</taxon>
        <taxon>Actinomycetes</taxon>
        <taxon>Kitasatosporales</taxon>
        <taxon>Streptomycetaceae</taxon>
        <taxon>Allostreptomyces</taxon>
    </lineage>
</organism>
<dbReference type="EMBL" id="JACBZD010000002">
    <property type="protein sequence ID" value="NYI08020.1"/>
    <property type="molecule type" value="Genomic_DNA"/>
</dbReference>
<protein>
    <recommendedName>
        <fullName evidence="2">Aldehyde dehydrogenase domain-containing protein</fullName>
    </recommendedName>
</protein>
<dbReference type="RefSeq" id="WP_179816918.1">
    <property type="nucleotide sequence ID" value="NZ_JACBZD010000002.1"/>
</dbReference>
<evidence type="ECO:0000313" key="3">
    <source>
        <dbReference type="EMBL" id="NYI08020.1"/>
    </source>
</evidence>
<dbReference type="GO" id="GO:0016491">
    <property type="term" value="F:oxidoreductase activity"/>
    <property type="evidence" value="ECO:0007669"/>
    <property type="project" value="UniProtKB-KW"/>
</dbReference>
<dbReference type="InterPro" id="IPR016162">
    <property type="entry name" value="Ald_DH_N"/>
</dbReference>